<name>G5A3A9_PHYSP</name>
<dbReference type="AlphaFoldDB" id="G5A3A9"/>
<accession>G5A3A9</accession>
<proteinExistence type="predicted"/>
<dbReference type="KEGG" id="psoj:PHYSODRAFT_338833"/>
<sequence length="221" mass="25243">MPQAASIEGAMPSPRRLPQVRRGRLPEPGQGFSTLLLTPHPGEQQHLRKQSVGSELTPTQQDEVLEDLGFFLDNFGSTYAVRVTLQRRAKKKKTATSAYRTMNRLETITMADLDFFLRTFESTRAVREKLQSQRREVVGLQRALQWLQERRGTMNESSGPSESQNNIQELQVEEIDCKKRNCGEKMGVSGSSEPHEHQSTLPWHRARPNRKEPSNFRDDGE</sequence>
<feature type="compositionally biased region" description="Basic and acidic residues" evidence="1">
    <location>
        <begin position="209"/>
        <end position="221"/>
    </location>
</feature>
<keyword evidence="3" id="KW-1185">Reference proteome</keyword>
<feature type="region of interest" description="Disordered" evidence="1">
    <location>
        <begin position="178"/>
        <end position="221"/>
    </location>
</feature>
<protein>
    <submittedName>
        <fullName evidence="2">Uncharacterized protein</fullName>
    </submittedName>
</protein>
<dbReference type="RefSeq" id="XP_009535010.1">
    <property type="nucleotide sequence ID" value="XM_009536715.1"/>
</dbReference>
<dbReference type="Proteomes" id="UP000002640">
    <property type="component" value="Unassembled WGS sequence"/>
</dbReference>
<reference evidence="2 3" key="1">
    <citation type="journal article" date="2006" name="Science">
        <title>Phytophthora genome sequences uncover evolutionary origins and mechanisms of pathogenesis.</title>
        <authorList>
            <person name="Tyler B.M."/>
            <person name="Tripathy S."/>
            <person name="Zhang X."/>
            <person name="Dehal P."/>
            <person name="Jiang R.H."/>
            <person name="Aerts A."/>
            <person name="Arredondo F.D."/>
            <person name="Baxter L."/>
            <person name="Bensasson D."/>
            <person name="Beynon J.L."/>
            <person name="Chapman J."/>
            <person name="Damasceno C.M."/>
            <person name="Dorrance A.E."/>
            <person name="Dou D."/>
            <person name="Dickerman A.W."/>
            <person name="Dubchak I.L."/>
            <person name="Garbelotto M."/>
            <person name="Gijzen M."/>
            <person name="Gordon S.G."/>
            <person name="Govers F."/>
            <person name="Grunwald N.J."/>
            <person name="Huang W."/>
            <person name="Ivors K.L."/>
            <person name="Jones R.W."/>
            <person name="Kamoun S."/>
            <person name="Krampis K."/>
            <person name="Lamour K.H."/>
            <person name="Lee M.K."/>
            <person name="McDonald W.H."/>
            <person name="Medina M."/>
            <person name="Meijer H.J."/>
            <person name="Nordberg E.K."/>
            <person name="Maclean D.J."/>
            <person name="Ospina-Giraldo M.D."/>
            <person name="Morris P.F."/>
            <person name="Phuntumart V."/>
            <person name="Putnam N.H."/>
            <person name="Rash S."/>
            <person name="Rose J.K."/>
            <person name="Sakihama Y."/>
            <person name="Salamov A.A."/>
            <person name="Savidor A."/>
            <person name="Scheuring C.F."/>
            <person name="Smith B.M."/>
            <person name="Sobral B.W."/>
            <person name="Terry A."/>
            <person name="Torto-Alalibo T.A."/>
            <person name="Win J."/>
            <person name="Xu Z."/>
            <person name="Zhang H."/>
            <person name="Grigoriev I.V."/>
            <person name="Rokhsar D.S."/>
            <person name="Boore J.L."/>
        </authorList>
    </citation>
    <scope>NUCLEOTIDE SEQUENCE [LARGE SCALE GENOMIC DNA]</scope>
    <source>
        <strain evidence="2 3">P6497</strain>
    </source>
</reference>
<organism evidence="2 3">
    <name type="scientific">Phytophthora sojae (strain P6497)</name>
    <name type="common">Soybean stem and root rot agent</name>
    <name type="synonym">Phytophthora megasperma f. sp. glycines</name>
    <dbReference type="NCBI Taxonomy" id="1094619"/>
    <lineage>
        <taxon>Eukaryota</taxon>
        <taxon>Sar</taxon>
        <taxon>Stramenopiles</taxon>
        <taxon>Oomycota</taxon>
        <taxon>Peronosporomycetes</taxon>
        <taxon>Peronosporales</taxon>
        <taxon>Peronosporaceae</taxon>
        <taxon>Phytophthora</taxon>
    </lineage>
</organism>
<dbReference type="InParanoid" id="G5A3A9"/>
<dbReference type="GeneID" id="20647651"/>
<dbReference type="EMBL" id="JH159159">
    <property type="protein sequence ID" value="EGZ10149.1"/>
    <property type="molecule type" value="Genomic_DNA"/>
</dbReference>
<evidence type="ECO:0000313" key="3">
    <source>
        <dbReference type="Proteomes" id="UP000002640"/>
    </source>
</evidence>
<gene>
    <name evidence="2" type="ORF">PHYSODRAFT_338833</name>
</gene>
<evidence type="ECO:0000256" key="1">
    <source>
        <dbReference type="SAM" id="MobiDB-lite"/>
    </source>
</evidence>
<feature type="region of interest" description="Disordered" evidence="1">
    <location>
        <begin position="1"/>
        <end position="32"/>
    </location>
</feature>
<evidence type="ECO:0000313" key="2">
    <source>
        <dbReference type="EMBL" id="EGZ10149.1"/>
    </source>
</evidence>
<dbReference type="SMR" id="G5A3A9"/>